<reference evidence="1 2" key="1">
    <citation type="journal article" date="2019" name="Commun. Biol.">
        <title>The bagworm genome reveals a unique fibroin gene that provides high tensile strength.</title>
        <authorList>
            <person name="Kono N."/>
            <person name="Nakamura H."/>
            <person name="Ohtoshi R."/>
            <person name="Tomita M."/>
            <person name="Numata K."/>
            <person name="Arakawa K."/>
        </authorList>
    </citation>
    <scope>NUCLEOTIDE SEQUENCE [LARGE SCALE GENOMIC DNA]</scope>
</reference>
<evidence type="ECO:0000313" key="2">
    <source>
        <dbReference type="Proteomes" id="UP000299102"/>
    </source>
</evidence>
<sequence length="342" mass="38347">MVEGKVVVMGEFNAKIGCTEMDYYPVMGKHGYGVLNEKDDRLLTVNDCDHQKLGFNGAVNCKGDMDSFSCKLTCPPGSNYSTPPADIYTCLYTTGEFKLQPIPQCVFNKIDAMSCNQLFELVEHVGSLGRTEKRRADQTVSPARVTRTFYYDVIARNHSKVPKDVSLQKGKEDTHASYIHRHHGYSSTPSVTIIDYSPQEGTCFTWGGTHYKTFDGKEAPPLSFIKSLLVELNSGVFPYMVMMLVNMMMMMRFGKVSTQLQCTVFFCIAHETLKTVRGNCELHDRTPHRTRHRLATAYLARRRNLKTQPPTGASVGRVTKQSGGLSSQLSKIYLPKAPIKNL</sequence>
<dbReference type="Proteomes" id="UP000299102">
    <property type="component" value="Unassembled WGS sequence"/>
</dbReference>
<accession>A0A4C1Z2B9</accession>
<organism evidence="1 2">
    <name type="scientific">Eumeta variegata</name>
    <name type="common">Bagworm moth</name>
    <name type="synonym">Eumeta japonica</name>
    <dbReference type="NCBI Taxonomy" id="151549"/>
    <lineage>
        <taxon>Eukaryota</taxon>
        <taxon>Metazoa</taxon>
        <taxon>Ecdysozoa</taxon>
        <taxon>Arthropoda</taxon>
        <taxon>Hexapoda</taxon>
        <taxon>Insecta</taxon>
        <taxon>Pterygota</taxon>
        <taxon>Neoptera</taxon>
        <taxon>Endopterygota</taxon>
        <taxon>Lepidoptera</taxon>
        <taxon>Glossata</taxon>
        <taxon>Ditrysia</taxon>
        <taxon>Tineoidea</taxon>
        <taxon>Psychidae</taxon>
        <taxon>Oiketicinae</taxon>
        <taxon>Eumeta</taxon>
    </lineage>
</organism>
<dbReference type="EMBL" id="BGZK01001592">
    <property type="protein sequence ID" value="GBP82891.1"/>
    <property type="molecule type" value="Genomic_DNA"/>
</dbReference>
<keyword evidence="2" id="KW-1185">Reference proteome</keyword>
<name>A0A4C1Z2B9_EUMVA</name>
<comment type="caution">
    <text evidence="1">The sequence shown here is derived from an EMBL/GenBank/DDBJ whole genome shotgun (WGS) entry which is preliminary data.</text>
</comment>
<dbReference type="AlphaFoldDB" id="A0A4C1Z2B9"/>
<dbReference type="STRING" id="151549.A0A4C1Z2B9"/>
<proteinExistence type="predicted"/>
<gene>
    <name evidence="1" type="ORF">EVAR_59343_1</name>
</gene>
<evidence type="ECO:0000313" key="1">
    <source>
        <dbReference type="EMBL" id="GBP82891.1"/>
    </source>
</evidence>
<protein>
    <submittedName>
        <fullName evidence="1">Uncharacterized protein</fullName>
    </submittedName>
</protein>
<dbReference type="OrthoDB" id="6262482at2759"/>